<dbReference type="Proteomes" id="UP000239322">
    <property type="component" value="Unassembled WGS sequence"/>
</dbReference>
<sequence>MTTNNGRALTAPELEGAVWTKSSYSGDSQGQCVELAALKAAPFAGMRAVRDSKNPNGPALVFSESSIAGFLADVQDGKFDC</sequence>
<accession>A0A2S9Q371</accession>
<proteinExistence type="predicted"/>
<dbReference type="RefSeq" id="WP_105866854.1">
    <property type="nucleotide sequence ID" value="NZ_PVLV01000007.1"/>
</dbReference>
<dbReference type="Pfam" id="PF04149">
    <property type="entry name" value="DUF397"/>
    <property type="match status" value="1"/>
</dbReference>
<protein>
    <submittedName>
        <fullName evidence="2">DUF397 domain-containing protein</fullName>
    </submittedName>
</protein>
<organism evidence="2 3">
    <name type="scientific">Streptomyces solincola</name>
    <dbReference type="NCBI Taxonomy" id="2100817"/>
    <lineage>
        <taxon>Bacteria</taxon>
        <taxon>Bacillati</taxon>
        <taxon>Actinomycetota</taxon>
        <taxon>Actinomycetes</taxon>
        <taxon>Kitasatosporales</taxon>
        <taxon>Streptomycetaceae</taxon>
        <taxon>Streptomyces</taxon>
    </lineage>
</organism>
<evidence type="ECO:0000313" key="2">
    <source>
        <dbReference type="EMBL" id="PRH81088.1"/>
    </source>
</evidence>
<evidence type="ECO:0000259" key="1">
    <source>
        <dbReference type="Pfam" id="PF04149"/>
    </source>
</evidence>
<dbReference type="EMBL" id="PVLV01000007">
    <property type="protein sequence ID" value="PRH81088.1"/>
    <property type="molecule type" value="Genomic_DNA"/>
</dbReference>
<keyword evidence="3" id="KW-1185">Reference proteome</keyword>
<name>A0A2S9Q371_9ACTN</name>
<feature type="domain" description="DUF397" evidence="1">
    <location>
        <begin position="17"/>
        <end position="74"/>
    </location>
</feature>
<reference evidence="2 3" key="1">
    <citation type="submission" date="2018-03" db="EMBL/GenBank/DDBJ databases">
        <title>Novel Streptomyces sp. from soil.</title>
        <authorList>
            <person name="Tan G.Y.A."/>
            <person name="Lee Z.Y."/>
        </authorList>
    </citation>
    <scope>NUCLEOTIDE SEQUENCE [LARGE SCALE GENOMIC DNA]</scope>
    <source>
        <strain evidence="2 3">ST5x</strain>
    </source>
</reference>
<comment type="caution">
    <text evidence="2">The sequence shown here is derived from an EMBL/GenBank/DDBJ whole genome shotgun (WGS) entry which is preliminary data.</text>
</comment>
<dbReference type="OrthoDB" id="4570646at2"/>
<gene>
    <name evidence="2" type="ORF">C6N75_00650</name>
</gene>
<evidence type="ECO:0000313" key="3">
    <source>
        <dbReference type="Proteomes" id="UP000239322"/>
    </source>
</evidence>
<dbReference type="InterPro" id="IPR007278">
    <property type="entry name" value="DUF397"/>
</dbReference>
<dbReference type="AlphaFoldDB" id="A0A2S9Q371"/>